<dbReference type="SUPFAM" id="SSF69593">
    <property type="entry name" value="Glycerol-3-phosphate (1)-acyltransferase"/>
    <property type="match status" value="1"/>
</dbReference>
<keyword evidence="9" id="KW-0503">Monooxygenase</keyword>
<dbReference type="GO" id="GO:0005506">
    <property type="term" value="F:iron ion binding"/>
    <property type="evidence" value="ECO:0007669"/>
    <property type="project" value="InterPro"/>
</dbReference>
<dbReference type="Pfam" id="PF01553">
    <property type="entry name" value="Acyltransferase"/>
    <property type="match status" value="1"/>
</dbReference>
<keyword evidence="16" id="KW-0408">Iron</keyword>
<evidence type="ECO:0000256" key="15">
    <source>
        <dbReference type="ARBA" id="ARBA00025707"/>
    </source>
</evidence>
<keyword evidence="14" id="KW-0012">Acyltransferase</keyword>
<evidence type="ECO:0000256" key="9">
    <source>
        <dbReference type="ARBA" id="ARBA00023033"/>
    </source>
</evidence>
<dbReference type="GO" id="GO:0004366">
    <property type="term" value="F:glycerol-3-phosphate O-acyltransferase activity"/>
    <property type="evidence" value="ECO:0007669"/>
    <property type="project" value="TreeGrafter"/>
</dbReference>
<dbReference type="CDD" id="cd07991">
    <property type="entry name" value="LPLAT_LPCAT1-like"/>
    <property type="match status" value="1"/>
</dbReference>
<keyword evidence="12" id="KW-0594">Phospholipid biosynthesis</keyword>
<dbReference type="GO" id="GO:0019432">
    <property type="term" value="P:triglyceride biosynthetic process"/>
    <property type="evidence" value="ECO:0007669"/>
    <property type="project" value="TreeGrafter"/>
</dbReference>
<sequence>MVLLSLSLFGVCLCLFFYIWSFVKDLVSPSSLPEYFRPCWNLLASRIPMKDLSGMGRFLCLPLGLNRRLYVLNDHRDISEALGKSKAFCGRPQSFLVLIGGHQGIVFGEGTIRNLQKTFVARHFKNACKGNFGWYMEEEMKELCTRLQASAGKTANVDAELKTTVGKIVGRLMLGQLYHSSGLDMAQTTDQIQAILEVANQVNIPSYIPELQFFLVPWKRNPFSLFMNFFRMLKTVKHCLRAAEKADLNQVDGGLTGEFVSIGSLKPHEDAYRGPQLEACLRDILVGGLDPLYCALRWTILCLAQNPRVQTKLQEELDSWRTTANCEISYEEREKLPYTTATMLEVFRIGAIVPVACHANTSGAGVLNGQKIPRGSYLYSNIYAALRNPMHWEEPDKFMPERHLDESGRIRIQSGFIPFIVGPRRCLGENLAKQFLFAFLVHVISNYFISVPSDQQLDSNGILAVTWAPSSYQVKLELWLWSTLKNMYYTKPANVQQLKAAIITAIQDITSAKSHQAMEHLYGRRKIQVAYEKRQFSSAHLPEYDATEPTTEGSHSSSVIVRDELVLVPEPGGLTNGEILHKAEPKKDGVKKLGSSQKQLERQLTQTLHFEFGDSFDYIKAGVEAIIEDEVTKRFAAEELQAWNLLTRTNLNYEFISVKLTVLWFIGFLIRYTLLLPMRILLTCAGIFWLVTSTVVVGYFPEGELKRWMNAKVSLICFHILCQALSGVITFHNPENKPKGGICVANHTSPIDVLLLACDNVYALVGQRHGGFLGVMQRALSRASSHIWFERSEMKDRSIVAAKLREHVNNPEKPPILIFPEGTCINNTSVMMFKKGSFEIGCPVYPVAIKYDPRFGDAFWNSNRDGYMKYLSMMMSSWAIVADVWYLPPMERTEGESAVNFANRVKAEIAKQGGLVDLVWDGQLKRMHAKQEWKERQQEVFSQRLKSH</sequence>
<evidence type="ECO:0000313" key="20">
    <source>
        <dbReference type="Proteomes" id="UP000677054"/>
    </source>
</evidence>
<name>A0A7R8X6Y3_9CRUS</name>
<dbReference type="PANTHER" id="PTHR23063:SF2">
    <property type="entry name" value="GLYCEROL-3-PHOSPHATE ACYLTRANSFERASE 4, ISOFORM D-RELATED"/>
    <property type="match status" value="1"/>
</dbReference>
<evidence type="ECO:0000313" key="19">
    <source>
        <dbReference type="EMBL" id="CAD7242150.1"/>
    </source>
</evidence>
<dbReference type="Proteomes" id="UP000677054">
    <property type="component" value="Unassembled WGS sequence"/>
</dbReference>
<protein>
    <recommendedName>
        <fullName evidence="18">Phospholipid/glycerol acyltransferase domain-containing protein</fullName>
    </recommendedName>
</protein>
<keyword evidence="10" id="KW-0443">Lipid metabolism</keyword>
<evidence type="ECO:0000256" key="17">
    <source>
        <dbReference type="SAM" id="Phobius"/>
    </source>
</evidence>
<evidence type="ECO:0000256" key="13">
    <source>
        <dbReference type="ARBA" id="ARBA00023264"/>
    </source>
</evidence>
<comment type="cofactor">
    <cofactor evidence="16">
        <name>heme</name>
        <dbReference type="ChEBI" id="CHEBI:30413"/>
    </cofactor>
</comment>
<keyword evidence="8 17" id="KW-1133">Transmembrane helix</keyword>
<evidence type="ECO:0000256" key="8">
    <source>
        <dbReference type="ARBA" id="ARBA00022989"/>
    </source>
</evidence>
<dbReference type="EMBL" id="LR899740">
    <property type="protein sequence ID" value="CAD7242150.1"/>
    <property type="molecule type" value="Genomic_DNA"/>
</dbReference>
<dbReference type="PRINTS" id="PR00463">
    <property type="entry name" value="EP450I"/>
</dbReference>
<evidence type="ECO:0000256" key="12">
    <source>
        <dbReference type="ARBA" id="ARBA00023209"/>
    </source>
</evidence>
<evidence type="ECO:0000256" key="14">
    <source>
        <dbReference type="ARBA" id="ARBA00023315"/>
    </source>
</evidence>
<keyword evidence="7 17" id="KW-0812">Transmembrane</keyword>
<evidence type="ECO:0000256" key="3">
    <source>
        <dbReference type="ARBA" id="ARBA00008655"/>
    </source>
</evidence>
<dbReference type="GO" id="GO:0016020">
    <property type="term" value="C:membrane"/>
    <property type="evidence" value="ECO:0007669"/>
    <property type="project" value="UniProtKB-SubCell"/>
</dbReference>
<dbReference type="PRINTS" id="PR00385">
    <property type="entry name" value="P450"/>
</dbReference>
<evidence type="ECO:0000256" key="2">
    <source>
        <dbReference type="ARBA" id="ARBA00005189"/>
    </source>
</evidence>
<dbReference type="SMART" id="SM00563">
    <property type="entry name" value="PlsC"/>
    <property type="match status" value="1"/>
</dbReference>
<keyword evidence="6" id="KW-0808">Transferase</keyword>
<keyword evidence="9" id="KW-0560">Oxidoreductase</keyword>
<organism evidence="19">
    <name type="scientific">Darwinula stevensoni</name>
    <dbReference type="NCBI Taxonomy" id="69355"/>
    <lineage>
        <taxon>Eukaryota</taxon>
        <taxon>Metazoa</taxon>
        <taxon>Ecdysozoa</taxon>
        <taxon>Arthropoda</taxon>
        <taxon>Crustacea</taxon>
        <taxon>Oligostraca</taxon>
        <taxon>Ostracoda</taxon>
        <taxon>Podocopa</taxon>
        <taxon>Podocopida</taxon>
        <taxon>Darwinulocopina</taxon>
        <taxon>Darwinuloidea</taxon>
        <taxon>Darwinulidae</taxon>
        <taxon>Darwinula</taxon>
    </lineage>
</organism>
<evidence type="ECO:0000256" key="4">
    <source>
        <dbReference type="ARBA" id="ARBA00010617"/>
    </source>
</evidence>
<keyword evidence="16" id="KW-0479">Metal-binding</keyword>
<evidence type="ECO:0000256" key="5">
    <source>
        <dbReference type="ARBA" id="ARBA00022516"/>
    </source>
</evidence>
<comment type="pathway">
    <text evidence="2">Lipid metabolism.</text>
</comment>
<comment type="similarity">
    <text evidence="3">Belongs to the 1-acyl-sn-glycerol-3-phosphate acyltransferase family.</text>
</comment>
<comment type="pathway">
    <text evidence="15">Phospholipid metabolism.</text>
</comment>
<feature type="transmembrane region" description="Helical" evidence="17">
    <location>
        <begin position="713"/>
        <end position="731"/>
    </location>
</feature>
<feature type="binding site" description="axial binding residue" evidence="16">
    <location>
        <position position="426"/>
    </location>
    <ligand>
        <name>heme</name>
        <dbReference type="ChEBI" id="CHEBI:30413"/>
    </ligand>
    <ligandPart>
        <name>Fe</name>
        <dbReference type="ChEBI" id="CHEBI:18248"/>
    </ligandPart>
</feature>
<proteinExistence type="inferred from homology"/>
<dbReference type="InterPro" id="IPR045252">
    <property type="entry name" value="LPCAT1-like"/>
</dbReference>
<dbReference type="InterPro" id="IPR002401">
    <property type="entry name" value="Cyt_P450_E_grp-I"/>
</dbReference>
<keyword evidence="5" id="KW-0444">Lipid biosynthesis</keyword>
<dbReference type="GO" id="GO:0020037">
    <property type="term" value="F:heme binding"/>
    <property type="evidence" value="ECO:0007669"/>
    <property type="project" value="InterPro"/>
</dbReference>
<dbReference type="GO" id="GO:0004497">
    <property type="term" value="F:monooxygenase activity"/>
    <property type="evidence" value="ECO:0007669"/>
    <property type="project" value="UniProtKB-KW"/>
</dbReference>
<dbReference type="EMBL" id="CAJPEV010000223">
    <property type="protein sequence ID" value="CAG0882600.1"/>
    <property type="molecule type" value="Genomic_DNA"/>
</dbReference>
<evidence type="ECO:0000259" key="18">
    <source>
        <dbReference type="SMART" id="SM00563"/>
    </source>
</evidence>
<feature type="transmembrane region" description="Helical" evidence="17">
    <location>
        <begin position="681"/>
        <end position="701"/>
    </location>
</feature>
<keyword evidence="16" id="KW-0349">Heme</keyword>
<keyword evidence="11 17" id="KW-0472">Membrane</keyword>
<evidence type="ECO:0000256" key="7">
    <source>
        <dbReference type="ARBA" id="ARBA00022692"/>
    </source>
</evidence>
<dbReference type="PANTHER" id="PTHR23063">
    <property type="entry name" value="PHOSPHOLIPID ACYLTRANSFERASE"/>
    <property type="match status" value="1"/>
</dbReference>
<evidence type="ECO:0000256" key="10">
    <source>
        <dbReference type="ARBA" id="ARBA00023098"/>
    </source>
</evidence>
<keyword evidence="20" id="KW-1185">Reference proteome</keyword>
<dbReference type="InterPro" id="IPR001128">
    <property type="entry name" value="Cyt_P450"/>
</dbReference>
<evidence type="ECO:0000256" key="11">
    <source>
        <dbReference type="ARBA" id="ARBA00023136"/>
    </source>
</evidence>
<dbReference type="AlphaFoldDB" id="A0A7R8X6Y3"/>
<dbReference type="GO" id="GO:0008654">
    <property type="term" value="P:phospholipid biosynthetic process"/>
    <property type="evidence" value="ECO:0007669"/>
    <property type="project" value="UniProtKB-KW"/>
</dbReference>
<evidence type="ECO:0000256" key="1">
    <source>
        <dbReference type="ARBA" id="ARBA00004370"/>
    </source>
</evidence>
<comment type="subcellular location">
    <subcellularLocation>
        <location evidence="1">Membrane</location>
    </subcellularLocation>
</comment>
<dbReference type="GO" id="GO:0005783">
    <property type="term" value="C:endoplasmic reticulum"/>
    <property type="evidence" value="ECO:0007669"/>
    <property type="project" value="TreeGrafter"/>
</dbReference>
<dbReference type="Pfam" id="PF00067">
    <property type="entry name" value="p450"/>
    <property type="match status" value="1"/>
</dbReference>
<evidence type="ECO:0000256" key="16">
    <source>
        <dbReference type="PIRSR" id="PIRSR602401-1"/>
    </source>
</evidence>
<dbReference type="GO" id="GO:0016705">
    <property type="term" value="F:oxidoreductase activity, acting on paired donors, with incorporation or reduction of molecular oxygen"/>
    <property type="evidence" value="ECO:0007669"/>
    <property type="project" value="InterPro"/>
</dbReference>
<dbReference type="InterPro" id="IPR036396">
    <property type="entry name" value="Cyt_P450_sf"/>
</dbReference>
<dbReference type="InterPro" id="IPR002123">
    <property type="entry name" value="Plipid/glycerol_acylTrfase"/>
</dbReference>
<gene>
    <name evidence="19" type="ORF">DSTB1V02_LOCUS2121</name>
</gene>
<reference evidence="19" key="1">
    <citation type="submission" date="2020-11" db="EMBL/GenBank/DDBJ databases">
        <authorList>
            <person name="Tran Van P."/>
        </authorList>
    </citation>
    <scope>NUCLEOTIDE SEQUENCE</scope>
</reference>
<evidence type="ECO:0000256" key="6">
    <source>
        <dbReference type="ARBA" id="ARBA00022679"/>
    </source>
</evidence>
<accession>A0A7R8X6Y3</accession>
<comment type="similarity">
    <text evidence="4">Belongs to the cytochrome P450 family.</text>
</comment>
<dbReference type="OrthoDB" id="10051137at2759"/>
<keyword evidence="13" id="KW-1208">Phospholipid metabolism</keyword>
<feature type="domain" description="Phospholipid/glycerol acyltransferase" evidence="18">
    <location>
        <begin position="741"/>
        <end position="852"/>
    </location>
</feature>
<dbReference type="SUPFAM" id="SSF48264">
    <property type="entry name" value="Cytochrome P450"/>
    <property type="match status" value="1"/>
</dbReference>
<dbReference type="Gene3D" id="1.10.630.10">
    <property type="entry name" value="Cytochrome P450"/>
    <property type="match status" value="1"/>
</dbReference>